<dbReference type="EMBL" id="CP059265">
    <property type="protein sequence ID" value="QLQ31333.1"/>
    <property type="molecule type" value="Genomic_DNA"/>
</dbReference>
<dbReference type="PRINTS" id="PR00039">
    <property type="entry name" value="HTHLYSR"/>
</dbReference>
<dbReference type="GO" id="GO:0000976">
    <property type="term" value="F:transcription cis-regulatory region binding"/>
    <property type="evidence" value="ECO:0007669"/>
    <property type="project" value="TreeGrafter"/>
</dbReference>
<dbReference type="Gene3D" id="1.10.10.10">
    <property type="entry name" value="Winged helix-like DNA-binding domain superfamily/Winged helix DNA-binding domain"/>
    <property type="match status" value="1"/>
</dbReference>
<dbReference type="PROSITE" id="PS50931">
    <property type="entry name" value="HTH_LYSR"/>
    <property type="match status" value="1"/>
</dbReference>
<evidence type="ECO:0000313" key="7">
    <source>
        <dbReference type="Proteomes" id="UP000510621"/>
    </source>
</evidence>
<dbReference type="AlphaFoldDB" id="A0A7L6AQK4"/>
<keyword evidence="3" id="KW-0238">DNA-binding</keyword>
<keyword evidence="4" id="KW-0804">Transcription</keyword>
<dbReference type="KEGG" id="this:HZT40_06655"/>
<organism evidence="6 7">
    <name type="scientific">Candidatus Thiothrix singaporensis</name>
    <dbReference type="NCBI Taxonomy" id="2799669"/>
    <lineage>
        <taxon>Bacteria</taxon>
        <taxon>Pseudomonadati</taxon>
        <taxon>Pseudomonadota</taxon>
        <taxon>Gammaproteobacteria</taxon>
        <taxon>Thiotrichales</taxon>
        <taxon>Thiotrichaceae</taxon>
        <taxon>Thiothrix</taxon>
    </lineage>
</organism>
<dbReference type="SUPFAM" id="SSF46785">
    <property type="entry name" value="Winged helix' DNA-binding domain"/>
    <property type="match status" value="1"/>
</dbReference>
<dbReference type="GO" id="GO:0003700">
    <property type="term" value="F:DNA-binding transcription factor activity"/>
    <property type="evidence" value="ECO:0007669"/>
    <property type="project" value="InterPro"/>
</dbReference>
<accession>A0A7L6AQK4</accession>
<reference evidence="6" key="1">
    <citation type="submission" date="2020-06" db="EMBL/GenBank/DDBJ databases">
        <title>Analysis procedures for assessing recovery of high quality, complete, closed genomes from Nanopore long read metagenome sequencing.</title>
        <authorList>
            <person name="Bessarab I."/>
            <person name="Arumugam K."/>
            <person name="Haryono M."/>
            <person name="Liu X."/>
            <person name="Roy S."/>
            <person name="Zuniga-Montanez R.E."/>
            <person name="Qiu G."/>
            <person name="Drautz-Moses D.I."/>
            <person name="Law Y.Y."/>
            <person name="Wuertz S."/>
            <person name="Lauro F.M."/>
            <person name="Huson D.H."/>
            <person name="Williams R.B."/>
        </authorList>
    </citation>
    <scope>NUCLEOTIDE SEQUENCE [LARGE SCALE GENOMIC DNA]</scope>
    <source>
        <strain evidence="6">SSD2</strain>
    </source>
</reference>
<dbReference type="SUPFAM" id="SSF53850">
    <property type="entry name" value="Periplasmic binding protein-like II"/>
    <property type="match status" value="1"/>
</dbReference>
<evidence type="ECO:0000256" key="2">
    <source>
        <dbReference type="ARBA" id="ARBA00023015"/>
    </source>
</evidence>
<dbReference type="Pfam" id="PF03466">
    <property type="entry name" value="LysR_substrate"/>
    <property type="match status" value="1"/>
</dbReference>
<dbReference type="PANTHER" id="PTHR30126:SF5">
    <property type="entry name" value="HTH-TYPE TRANSCRIPTIONAL ACTIVATOR CMPR"/>
    <property type="match status" value="1"/>
</dbReference>
<dbReference type="Pfam" id="PF00126">
    <property type="entry name" value="HTH_1"/>
    <property type="match status" value="1"/>
</dbReference>
<dbReference type="FunFam" id="1.10.10.10:FF:000001">
    <property type="entry name" value="LysR family transcriptional regulator"/>
    <property type="match status" value="1"/>
</dbReference>
<dbReference type="Proteomes" id="UP000510621">
    <property type="component" value="Chromosome"/>
</dbReference>
<keyword evidence="2" id="KW-0805">Transcription regulation</keyword>
<evidence type="ECO:0000256" key="4">
    <source>
        <dbReference type="ARBA" id="ARBA00023163"/>
    </source>
</evidence>
<dbReference type="InterPro" id="IPR000847">
    <property type="entry name" value="LysR_HTH_N"/>
</dbReference>
<gene>
    <name evidence="6" type="ORF">HZT40_06655</name>
</gene>
<dbReference type="InterPro" id="IPR036388">
    <property type="entry name" value="WH-like_DNA-bd_sf"/>
</dbReference>
<evidence type="ECO:0000256" key="1">
    <source>
        <dbReference type="ARBA" id="ARBA00009437"/>
    </source>
</evidence>
<evidence type="ECO:0000313" key="6">
    <source>
        <dbReference type="EMBL" id="QLQ31333.1"/>
    </source>
</evidence>
<name>A0A7L6AQK4_9GAMM</name>
<protein>
    <submittedName>
        <fullName evidence="6">LysR family transcriptional regulator</fullName>
    </submittedName>
</protein>
<feature type="domain" description="HTH lysR-type" evidence="5">
    <location>
        <begin position="3"/>
        <end position="60"/>
    </location>
</feature>
<comment type="similarity">
    <text evidence="1">Belongs to the LysR transcriptional regulatory family.</text>
</comment>
<evidence type="ECO:0000256" key="3">
    <source>
        <dbReference type="ARBA" id="ARBA00023125"/>
    </source>
</evidence>
<dbReference type="InterPro" id="IPR005119">
    <property type="entry name" value="LysR_subst-bd"/>
</dbReference>
<dbReference type="PANTHER" id="PTHR30126">
    <property type="entry name" value="HTH-TYPE TRANSCRIPTIONAL REGULATOR"/>
    <property type="match status" value="1"/>
</dbReference>
<dbReference type="Gene3D" id="3.40.190.290">
    <property type="match status" value="1"/>
</dbReference>
<sequence>MHISFRQIQIFQAVAQTENFTRAAELLHMTQPAISMQVKQLEDNVGLSLFERQGKRIVMTAAGKAMHAYGCELLAQYQGMVETLKELKNVHQGYIKVSAATTSIYFITRMLASFSKMHEGITVSLDITNRKALVEQLQHYEADLVVMGEPPSNLDLHSQRLMCNPLVLIAPADHPLAGKKEIPIADIAGEKFVVREPGSGTRAAIERFFAEYGHTFSSTLEMSSNESIKYSVIAGLGLGIVSLHSIKLELETRSLAVLDVQGFPIQRYWHIVTRDGKWLSPAAQAFKEYVIAEAAAYAQDYQQLLL</sequence>
<evidence type="ECO:0000259" key="5">
    <source>
        <dbReference type="PROSITE" id="PS50931"/>
    </source>
</evidence>
<keyword evidence="7" id="KW-1185">Reference proteome</keyword>
<proteinExistence type="inferred from homology"/>
<dbReference type="InterPro" id="IPR036390">
    <property type="entry name" value="WH_DNA-bd_sf"/>
</dbReference>
<dbReference type="CDD" id="cd08419">
    <property type="entry name" value="PBP2_CbbR_RubisCO_like"/>
    <property type="match status" value="1"/>
</dbReference>